<proteinExistence type="predicted"/>
<dbReference type="PANTHER" id="PTHR10357:SF216">
    <property type="entry name" value="MALTOOLIGOSYL TREHALOSE SYNTHASE-RELATED"/>
    <property type="match status" value="1"/>
</dbReference>
<dbReference type="InterPro" id="IPR013797">
    <property type="entry name" value="Maltooligo_trehalose_synth_4"/>
</dbReference>
<dbReference type="Proteomes" id="UP000626026">
    <property type="component" value="Unassembled WGS sequence"/>
</dbReference>
<accession>A0ABR7RRJ7</accession>
<organism evidence="2 3">
    <name type="scientific">Teichococcus aerophilus</name>
    <dbReference type="NCBI Taxonomy" id="1224513"/>
    <lineage>
        <taxon>Bacteria</taxon>
        <taxon>Pseudomonadati</taxon>
        <taxon>Pseudomonadota</taxon>
        <taxon>Alphaproteobacteria</taxon>
        <taxon>Acetobacterales</taxon>
        <taxon>Roseomonadaceae</taxon>
        <taxon>Roseomonas</taxon>
    </lineage>
</organism>
<name>A0ABR7RRJ7_9PROT</name>
<feature type="domain" description="Glycosyl hydrolase family 13 catalytic" evidence="1">
    <location>
        <begin position="7"/>
        <end position="749"/>
    </location>
</feature>
<protein>
    <submittedName>
        <fullName evidence="2">Malto-oligosyltrehalose synthase</fullName>
    </submittedName>
</protein>
<dbReference type="RefSeq" id="WP_187786381.1">
    <property type="nucleotide sequence ID" value="NZ_JACTVA010000049.1"/>
</dbReference>
<dbReference type="Gene3D" id="1.10.150.200">
    <property type="entry name" value="Maltooligosyl trehalose synthase, domain 3"/>
    <property type="match status" value="1"/>
</dbReference>
<dbReference type="SMART" id="SM00642">
    <property type="entry name" value="Aamy"/>
    <property type="match status" value="1"/>
</dbReference>
<evidence type="ECO:0000259" key="1">
    <source>
        <dbReference type="SMART" id="SM00642"/>
    </source>
</evidence>
<dbReference type="CDD" id="cd11336">
    <property type="entry name" value="AmyAc_MTSase"/>
    <property type="match status" value="1"/>
</dbReference>
<keyword evidence="3" id="KW-1185">Reference proteome</keyword>
<sequence length="883" mass="97159">MTQPTITTTPRATARLQLHKGFTLDDAAATVPYYASLGISHLYASPILTARPGSTHGYDTISHASINPELGGEDALRRLTATLRQHGMGLLLDIVPNHMGVGGRGNAPWLDVLAHGPDSRYANFFDIDWNSDDPALRGKMLAPFLGRPYGEALADGEITLAAEGPTGLAAIYYDDLFPIRPRDAQAILAAPDGLAPYDAATPEGRARLHALLEKQNFRLSHWKLASEEINWRRFFDVTGLAGVRVEVPQVFDEAHALILRLYGEGLIDGLRIDHVDGLAQPGAYTRKLRRRMEALAPQRPADSAQGAPYILVEKILAPGEPLPRDWRTDGTTGYDFMDQVAAVLHDPAGEAPLSILWREVSGSRRDFPAEERLARRQILRDNLAAEREACAVALHRIARADPMTRDVALAHIRRVLTEILVHFPVYRTYNRAGRPSSQDATILLRAVGAARATLPVDDHAVLDLLHLWLGEERILNLPAEQRALRLVARTRFQQLSSPTAAKSVEDTAFYRYGRLLSRNEVGSHPDAFSLTPSAFHTANKERLRQVPGAMLATATHDHKRGEDVRLRLAALAGMPDEWAAVLRGWMAASSHLRADLPTGPGPEPADAAMLFQMLVASWPLGLRTTDRAGIEAWVERLAGWQQKAMREAKRRSSWASPDEEYEAASLDFLKAVLDEKQEPELLDNIAAFAARLAPAGATLGLAQTVLRYTLPGVPDLYQGTEFWDESLVDPDNRRPVDFAQRQQALSAATAPQALLGQWQDGRVKQAIIHRLLQLRAELPSLFHQGDYTPLIATGPQGEAVFAFLRRQGQDAILVVAPLRAARAPAERPGFPPGHWRGTTLHLPGEIQGDWHGVLDDSTFRQGQRLEVDALLGTLPVAVLRLKA</sequence>
<dbReference type="PANTHER" id="PTHR10357">
    <property type="entry name" value="ALPHA-AMYLASE FAMILY MEMBER"/>
    <property type="match status" value="1"/>
</dbReference>
<dbReference type="InterPro" id="IPR017853">
    <property type="entry name" value="GH"/>
</dbReference>
<dbReference type="Pfam" id="PF00128">
    <property type="entry name" value="Alpha-amylase"/>
    <property type="match status" value="1"/>
</dbReference>
<dbReference type="InterPro" id="IPR006047">
    <property type="entry name" value="GH13_cat_dom"/>
</dbReference>
<evidence type="ECO:0000313" key="2">
    <source>
        <dbReference type="EMBL" id="MBC9209241.1"/>
    </source>
</evidence>
<dbReference type="Gene3D" id="1.10.10.470">
    <property type="entry name" value="Maltooligosyl trehalose synthase, domain 4"/>
    <property type="match status" value="1"/>
</dbReference>
<dbReference type="InterPro" id="IPR012767">
    <property type="entry name" value="Trehalose_TreY"/>
</dbReference>
<gene>
    <name evidence="2" type="primary">treY</name>
    <name evidence="2" type="ORF">IBL26_20520</name>
</gene>
<evidence type="ECO:0000313" key="3">
    <source>
        <dbReference type="Proteomes" id="UP000626026"/>
    </source>
</evidence>
<dbReference type="Gene3D" id="3.30.1590.10">
    <property type="entry name" value="Maltooligosyl trehalose synthase, domain 2"/>
    <property type="match status" value="1"/>
</dbReference>
<dbReference type="SUPFAM" id="SSF51445">
    <property type="entry name" value="(Trans)glycosidases"/>
    <property type="match status" value="1"/>
</dbReference>
<dbReference type="EMBL" id="JACTVA010000049">
    <property type="protein sequence ID" value="MBC9209241.1"/>
    <property type="molecule type" value="Genomic_DNA"/>
</dbReference>
<dbReference type="NCBIfam" id="TIGR02401">
    <property type="entry name" value="trehalose_TreY"/>
    <property type="match status" value="1"/>
</dbReference>
<reference evidence="2 3" key="1">
    <citation type="journal article" date="2013" name="Int. J. Syst. Evol. Microbiol.">
        <title>Roseomonas aerophila sp. nov., isolated from air.</title>
        <authorList>
            <person name="Kim S.J."/>
            <person name="Weon H.Y."/>
            <person name="Ahn J.H."/>
            <person name="Hong S.B."/>
            <person name="Seok S.J."/>
            <person name="Whang K.S."/>
            <person name="Kwon S.W."/>
        </authorList>
    </citation>
    <scope>NUCLEOTIDE SEQUENCE [LARGE SCALE GENOMIC DNA]</scope>
    <source>
        <strain evidence="2 3">NBRC 108923</strain>
    </source>
</reference>
<comment type="caution">
    <text evidence="2">The sequence shown here is derived from an EMBL/GenBank/DDBJ whole genome shotgun (WGS) entry which is preliminary data.</text>
</comment>
<dbReference type="Gene3D" id="3.20.20.80">
    <property type="entry name" value="Glycosidases"/>
    <property type="match status" value="1"/>
</dbReference>